<dbReference type="EMBL" id="BGPR01009024">
    <property type="protein sequence ID" value="GBN37484.1"/>
    <property type="molecule type" value="Genomic_DNA"/>
</dbReference>
<comment type="caution">
    <text evidence="1">The sequence shown here is derived from an EMBL/GenBank/DDBJ whole genome shotgun (WGS) entry which is preliminary data.</text>
</comment>
<reference evidence="1 2" key="1">
    <citation type="journal article" date="2019" name="Sci. Rep.">
        <title>Orb-weaving spider Araneus ventricosus genome elucidates the spidroin gene catalogue.</title>
        <authorList>
            <person name="Kono N."/>
            <person name="Nakamura H."/>
            <person name="Ohtoshi R."/>
            <person name="Moran D.A.P."/>
            <person name="Shinohara A."/>
            <person name="Yoshida Y."/>
            <person name="Fujiwara M."/>
            <person name="Mori M."/>
            <person name="Tomita M."/>
            <person name="Arakawa K."/>
        </authorList>
    </citation>
    <scope>NUCLEOTIDE SEQUENCE [LARGE SCALE GENOMIC DNA]</scope>
</reference>
<dbReference type="Proteomes" id="UP000499080">
    <property type="component" value="Unassembled WGS sequence"/>
</dbReference>
<dbReference type="OrthoDB" id="7422307at2759"/>
<sequence length="144" mass="16352">MMSSDNFLSNMVSSDDFLSNMASKDQPYSQRIIEISGSHRFLLQNDRKGMGIEPSLLLGRSFDRRALSNVTLRSLKQYPVELIVNEMVSLVKIMGLDVDNNDIDELVEDHSEELITEKLMELHCVSQQEVVKQSSSEEEVTAKQ</sequence>
<accession>A0A4Y2NFE9</accession>
<dbReference type="AlphaFoldDB" id="A0A4Y2NFE9"/>
<proteinExistence type="predicted"/>
<gene>
    <name evidence="1" type="ORF">AVEN_26089_1</name>
</gene>
<evidence type="ECO:0000313" key="1">
    <source>
        <dbReference type="EMBL" id="GBN37484.1"/>
    </source>
</evidence>
<protein>
    <submittedName>
        <fullName evidence="1">Uncharacterized protein</fullName>
    </submittedName>
</protein>
<evidence type="ECO:0000313" key="2">
    <source>
        <dbReference type="Proteomes" id="UP000499080"/>
    </source>
</evidence>
<keyword evidence="2" id="KW-1185">Reference proteome</keyword>
<organism evidence="1 2">
    <name type="scientific">Araneus ventricosus</name>
    <name type="common">Orbweaver spider</name>
    <name type="synonym">Epeira ventricosa</name>
    <dbReference type="NCBI Taxonomy" id="182803"/>
    <lineage>
        <taxon>Eukaryota</taxon>
        <taxon>Metazoa</taxon>
        <taxon>Ecdysozoa</taxon>
        <taxon>Arthropoda</taxon>
        <taxon>Chelicerata</taxon>
        <taxon>Arachnida</taxon>
        <taxon>Araneae</taxon>
        <taxon>Araneomorphae</taxon>
        <taxon>Entelegynae</taxon>
        <taxon>Araneoidea</taxon>
        <taxon>Araneidae</taxon>
        <taxon>Araneus</taxon>
    </lineage>
</organism>
<name>A0A4Y2NFE9_ARAVE</name>